<accession>A0ABT4AAK7</accession>
<reference evidence="2 3" key="1">
    <citation type="submission" date="2022-11" db="EMBL/GenBank/DDBJ databases">
        <title>Minimal conservation of predation-associated metabolite biosynthetic gene clusters underscores biosynthetic potential of Myxococcota including descriptions for ten novel species: Archangium lansinium sp. nov., Myxococcus landrumus sp. nov., Nannocystis bai.</title>
        <authorList>
            <person name="Ahearne A."/>
            <person name="Stevens C."/>
            <person name="Phillips K."/>
        </authorList>
    </citation>
    <scope>NUCLEOTIDE SEQUENCE [LARGE SCALE GENOMIC DNA]</scope>
    <source>
        <strain evidence="2 3">MIWBW</strain>
    </source>
</reference>
<dbReference type="RefSeq" id="WP_267537473.1">
    <property type="nucleotide sequence ID" value="NZ_JAPNKA010000001.1"/>
</dbReference>
<dbReference type="EMBL" id="JAPNKA010000001">
    <property type="protein sequence ID" value="MCY1078708.1"/>
    <property type="molecule type" value="Genomic_DNA"/>
</dbReference>
<organism evidence="2 3">
    <name type="scientific">Archangium lansingense</name>
    <dbReference type="NCBI Taxonomy" id="2995310"/>
    <lineage>
        <taxon>Bacteria</taxon>
        <taxon>Pseudomonadati</taxon>
        <taxon>Myxococcota</taxon>
        <taxon>Myxococcia</taxon>
        <taxon>Myxococcales</taxon>
        <taxon>Cystobacterineae</taxon>
        <taxon>Archangiaceae</taxon>
        <taxon>Archangium</taxon>
    </lineage>
</organism>
<keyword evidence="3" id="KW-1185">Reference proteome</keyword>
<gene>
    <name evidence="2" type="ORF">OV287_30000</name>
</gene>
<name>A0ABT4AAK7_9BACT</name>
<sequence length="713" mass="78208">MSHDADRYEAYYAQKLWQLLPELYRAEDSPELDRKGPLRELVERIGAQAAIVRRSIDRLWEDQSIETCDDWVIAYMADLLATNLVPGLDARGQRRDVAKTIYYRRRKGTVPQLEELAADLTGWDVRGVELFRRLGRTRHRLDPEVGGPHMEPALRVAQGLSGQLTRTAIGGTADLRSHSGARLAHTAFDEFFHTAEVRRGQGQTGWYGIPRLGVFLWRLQSVPLEGVTPVRDATCENQFTFDPTGRDIPLFAASARVYGDQASPPAEHQFPAPISGPLLQTAFAELYAAASTLEAGAVVDHSLGIYRRAPTGFEHQLVEYDPANPQLTADPRRPKPDYLLLPERGRFLRRNAEATEDFRVNYHAGFSSGIGAGGYDRRQPGKLTGALDEPLGLVSAGGDTLALALGTGPLSGTVLIGDSLTYTSGFDVGVGPGPFTLRAENHQRPVLRQQQRPPGAPASDWTFTGSTTPEGAESELFLDGLFFCGDDVVLTGTFGRVVLTTCTLDPGNPPDDGSEPPRAADGKPLVPCRLRIRGQVRELEVDRCILGPIRTEGTGTLERLTLVDSILQAPPGEPALNLSGTDVRMTRCTLLGRASVHRFDADTCILHDVVTVMDNQHGCVRFSAWATGSTLPRRYESVEFAPRRSLFASRAFGRPDYAQLLLTAPTSVSEGAEDGSEMGAFCREKYALKARALRIKFDEYMPIGLSPVWVYVT</sequence>
<proteinExistence type="predicted"/>
<protein>
    <recommendedName>
        <fullName evidence="4">Tail protein P2 I</fullName>
    </recommendedName>
</protein>
<evidence type="ECO:0000313" key="2">
    <source>
        <dbReference type="EMBL" id="MCY1078708.1"/>
    </source>
</evidence>
<evidence type="ECO:0000256" key="1">
    <source>
        <dbReference type="SAM" id="MobiDB-lite"/>
    </source>
</evidence>
<feature type="region of interest" description="Disordered" evidence="1">
    <location>
        <begin position="446"/>
        <end position="468"/>
    </location>
</feature>
<evidence type="ECO:0008006" key="4">
    <source>
        <dbReference type="Google" id="ProtNLM"/>
    </source>
</evidence>
<dbReference type="Proteomes" id="UP001207654">
    <property type="component" value="Unassembled WGS sequence"/>
</dbReference>
<feature type="region of interest" description="Disordered" evidence="1">
    <location>
        <begin position="503"/>
        <end position="524"/>
    </location>
</feature>
<comment type="caution">
    <text evidence="2">The sequence shown here is derived from an EMBL/GenBank/DDBJ whole genome shotgun (WGS) entry which is preliminary data.</text>
</comment>
<evidence type="ECO:0000313" key="3">
    <source>
        <dbReference type="Proteomes" id="UP001207654"/>
    </source>
</evidence>